<feature type="compositionally biased region" description="Polar residues" evidence="1">
    <location>
        <begin position="188"/>
        <end position="200"/>
    </location>
</feature>
<dbReference type="OrthoDB" id="123187at2"/>
<name>A0A5B9EI70_9BACT</name>
<proteinExistence type="predicted"/>
<evidence type="ECO:0000313" key="2">
    <source>
        <dbReference type="EMBL" id="QEE30087.1"/>
    </source>
</evidence>
<keyword evidence="3" id="KW-1185">Reference proteome</keyword>
<feature type="region of interest" description="Disordered" evidence="1">
    <location>
        <begin position="174"/>
        <end position="251"/>
    </location>
</feature>
<dbReference type="KEGG" id="talb:FTW19_20140"/>
<dbReference type="AlphaFoldDB" id="A0A5B9EI70"/>
<evidence type="ECO:0008006" key="4">
    <source>
        <dbReference type="Google" id="ProtNLM"/>
    </source>
</evidence>
<organism evidence="2 3">
    <name type="scientific">Terriglobus albidus</name>
    <dbReference type="NCBI Taxonomy" id="1592106"/>
    <lineage>
        <taxon>Bacteria</taxon>
        <taxon>Pseudomonadati</taxon>
        <taxon>Acidobacteriota</taxon>
        <taxon>Terriglobia</taxon>
        <taxon>Terriglobales</taxon>
        <taxon>Acidobacteriaceae</taxon>
        <taxon>Terriglobus</taxon>
    </lineage>
</organism>
<evidence type="ECO:0000313" key="3">
    <source>
        <dbReference type="Proteomes" id="UP000321820"/>
    </source>
</evidence>
<dbReference type="EMBL" id="CP042806">
    <property type="protein sequence ID" value="QEE30087.1"/>
    <property type="molecule type" value="Genomic_DNA"/>
</dbReference>
<accession>A0A5B9EI70</accession>
<dbReference type="Proteomes" id="UP000321820">
    <property type="component" value="Chromosome"/>
</dbReference>
<protein>
    <recommendedName>
        <fullName evidence="4">Poly(3-hydroxyalkanoate) polymerase subunit PhaE</fullName>
    </recommendedName>
</protein>
<gene>
    <name evidence="2" type="ORF">FTW19_20140</name>
</gene>
<evidence type="ECO:0000256" key="1">
    <source>
        <dbReference type="SAM" id="MobiDB-lite"/>
    </source>
</evidence>
<reference evidence="2 3" key="1">
    <citation type="submission" date="2019-08" db="EMBL/GenBank/DDBJ databases">
        <title>Complete genome sequence of Terriglobus albidus strain ORNL.</title>
        <authorList>
            <person name="Podar M."/>
        </authorList>
    </citation>
    <scope>NUCLEOTIDE SEQUENCE [LARGE SCALE GENOMIC DNA]</scope>
    <source>
        <strain evidence="2 3">ORNL</strain>
    </source>
</reference>
<sequence length="251" mass="27980">MSEAEAGNTNQSDPMETFREMRDAYLDLWSKNMIELVNSDGYAQASGAMLDNYLSASAPFREIFEKTMSQTLQQFGLPTNADFAGLAGRLTNIEMRLDDMDAKLNHIEKLIVPPQQFDDLNAKLDRLEKLIVPSQQFNDLNAKLDRLEKLIVPSQQFDDLNTKLDRIEKLVMRSQSVQHAERIEPTKPTVQSEPSHQKTASVAPEAPKQTAAAKPPVQTAPVRQPGSRTPDAVQRAIAVKPKQPTAKRGAK</sequence>
<dbReference type="RefSeq" id="WP_147649357.1">
    <property type="nucleotide sequence ID" value="NZ_CP042806.1"/>
</dbReference>